<proteinExistence type="predicted"/>
<sequence length="102" mass="11232">MGGSQLHHYGPSNAVRIREGAASCAILHDYDRTAARRTTAGRTHQSVEQAWGCLLLQRDILEQHALTFWQFVGQETAFAAVLQIAHSFGAMNCAMHKCCNCS</sequence>
<name>A0AAV1HRP5_9CHLO</name>
<protein>
    <submittedName>
        <fullName evidence="1">Uncharacterized protein</fullName>
    </submittedName>
</protein>
<organism evidence="1 2">
    <name type="scientific">Coccomyxa viridis</name>
    <dbReference type="NCBI Taxonomy" id="1274662"/>
    <lineage>
        <taxon>Eukaryota</taxon>
        <taxon>Viridiplantae</taxon>
        <taxon>Chlorophyta</taxon>
        <taxon>core chlorophytes</taxon>
        <taxon>Trebouxiophyceae</taxon>
        <taxon>Trebouxiophyceae incertae sedis</taxon>
        <taxon>Coccomyxaceae</taxon>
        <taxon>Coccomyxa</taxon>
    </lineage>
</organism>
<dbReference type="AlphaFoldDB" id="A0AAV1HRP5"/>
<evidence type="ECO:0000313" key="1">
    <source>
        <dbReference type="EMBL" id="CAK0735238.1"/>
    </source>
</evidence>
<evidence type="ECO:0000313" key="2">
    <source>
        <dbReference type="Proteomes" id="UP001314263"/>
    </source>
</evidence>
<dbReference type="EMBL" id="CAUYUE010000001">
    <property type="protein sequence ID" value="CAK0735238.1"/>
    <property type="molecule type" value="Genomic_DNA"/>
</dbReference>
<accession>A0AAV1HRP5</accession>
<gene>
    <name evidence="1" type="ORF">CVIRNUC_000548</name>
</gene>
<comment type="caution">
    <text evidence="1">The sequence shown here is derived from an EMBL/GenBank/DDBJ whole genome shotgun (WGS) entry which is preliminary data.</text>
</comment>
<dbReference type="Proteomes" id="UP001314263">
    <property type="component" value="Unassembled WGS sequence"/>
</dbReference>
<reference evidence="1 2" key="1">
    <citation type="submission" date="2023-10" db="EMBL/GenBank/DDBJ databases">
        <authorList>
            <person name="Maclean D."/>
            <person name="Macfadyen A."/>
        </authorList>
    </citation>
    <scope>NUCLEOTIDE SEQUENCE [LARGE SCALE GENOMIC DNA]</scope>
</reference>
<keyword evidence="2" id="KW-1185">Reference proteome</keyword>